<dbReference type="InterPro" id="IPR043128">
    <property type="entry name" value="Rev_trsase/Diguanyl_cyclase"/>
</dbReference>
<feature type="domain" description="GGDEF" evidence="9">
    <location>
        <begin position="667"/>
        <end position="801"/>
    </location>
</feature>
<dbReference type="InterPro" id="IPR013767">
    <property type="entry name" value="PAS_fold"/>
</dbReference>
<dbReference type="GO" id="GO:0071111">
    <property type="term" value="F:cyclic-guanylate-specific phosphodiesterase activity"/>
    <property type="evidence" value="ECO:0007669"/>
    <property type="project" value="UniProtKB-EC"/>
</dbReference>
<dbReference type="CDD" id="cd01948">
    <property type="entry name" value="EAL"/>
    <property type="match status" value="1"/>
</dbReference>
<evidence type="ECO:0000256" key="3">
    <source>
        <dbReference type="ARBA" id="ARBA00022636"/>
    </source>
</evidence>
<dbReference type="Gene3D" id="3.20.20.450">
    <property type="entry name" value="EAL domain"/>
    <property type="match status" value="1"/>
</dbReference>
<feature type="domain" description="PAC" evidence="7">
    <location>
        <begin position="334"/>
        <end position="386"/>
    </location>
</feature>
<evidence type="ECO:0000259" key="9">
    <source>
        <dbReference type="PROSITE" id="PS50887"/>
    </source>
</evidence>
<dbReference type="EC" id="3.1.4.52" evidence="2"/>
<dbReference type="NCBIfam" id="TIGR00229">
    <property type="entry name" value="sensory_box"/>
    <property type="match status" value="4"/>
</dbReference>
<feature type="domain" description="PAS" evidence="6">
    <location>
        <begin position="132"/>
        <end position="201"/>
    </location>
</feature>
<evidence type="ECO:0000313" key="11">
    <source>
        <dbReference type="Proteomes" id="UP000238071"/>
    </source>
</evidence>
<name>A0A2S6GHQ5_9GAMM</name>
<dbReference type="GO" id="GO:0006355">
    <property type="term" value="P:regulation of DNA-templated transcription"/>
    <property type="evidence" value="ECO:0007669"/>
    <property type="project" value="InterPro"/>
</dbReference>
<dbReference type="Pfam" id="PF00563">
    <property type="entry name" value="EAL"/>
    <property type="match status" value="1"/>
</dbReference>
<dbReference type="PROSITE" id="PS50112">
    <property type="entry name" value="PAS"/>
    <property type="match status" value="3"/>
</dbReference>
<gene>
    <name evidence="10" type="ORF">B0F88_1245</name>
</gene>
<accession>A0A2S6GHQ5</accession>
<dbReference type="InterPro" id="IPR013655">
    <property type="entry name" value="PAS_fold_3"/>
</dbReference>
<proteinExistence type="predicted"/>
<dbReference type="Pfam" id="PF00989">
    <property type="entry name" value="PAS"/>
    <property type="match status" value="1"/>
</dbReference>
<dbReference type="InterPro" id="IPR035919">
    <property type="entry name" value="EAL_sf"/>
</dbReference>
<dbReference type="FunFam" id="3.30.70.270:FF:000001">
    <property type="entry name" value="Diguanylate cyclase domain protein"/>
    <property type="match status" value="1"/>
</dbReference>
<dbReference type="PROSITE" id="PS50887">
    <property type="entry name" value="GGDEF"/>
    <property type="match status" value="1"/>
</dbReference>
<dbReference type="SMART" id="SM00086">
    <property type="entry name" value="PAC"/>
    <property type="match status" value="4"/>
</dbReference>
<dbReference type="EMBL" id="PTIY01000024">
    <property type="protein sequence ID" value="PPK64747.1"/>
    <property type="molecule type" value="Genomic_DNA"/>
</dbReference>
<keyword evidence="5" id="KW-1133">Transmembrane helix</keyword>
<dbReference type="InterPro" id="IPR000700">
    <property type="entry name" value="PAS-assoc_C"/>
</dbReference>
<dbReference type="InterPro" id="IPR058544">
    <property type="entry name" value="ETR1_N"/>
</dbReference>
<feature type="domain" description="PAC" evidence="7">
    <location>
        <begin position="462"/>
        <end position="514"/>
    </location>
</feature>
<feature type="domain" description="PAS" evidence="6">
    <location>
        <begin position="525"/>
        <end position="555"/>
    </location>
</feature>
<dbReference type="SUPFAM" id="SSF55073">
    <property type="entry name" value="Nucleotide cyclase"/>
    <property type="match status" value="1"/>
</dbReference>
<dbReference type="CDD" id="cd01949">
    <property type="entry name" value="GGDEF"/>
    <property type="match status" value="1"/>
</dbReference>
<comment type="catalytic activity">
    <reaction evidence="4">
        <text>3',3'-c-di-GMP + H2O = 5'-phosphoguanylyl(3'-&gt;5')guanosine + H(+)</text>
        <dbReference type="Rhea" id="RHEA:24902"/>
        <dbReference type="ChEBI" id="CHEBI:15377"/>
        <dbReference type="ChEBI" id="CHEBI:15378"/>
        <dbReference type="ChEBI" id="CHEBI:58754"/>
        <dbReference type="ChEBI" id="CHEBI:58805"/>
        <dbReference type="EC" id="3.1.4.52"/>
    </reaction>
    <physiologicalReaction direction="left-to-right" evidence="4">
        <dbReference type="Rhea" id="RHEA:24903"/>
    </physiologicalReaction>
</comment>
<evidence type="ECO:0000259" key="6">
    <source>
        <dbReference type="PROSITE" id="PS50112"/>
    </source>
</evidence>
<dbReference type="InterPro" id="IPR001633">
    <property type="entry name" value="EAL_dom"/>
</dbReference>
<evidence type="ECO:0000256" key="5">
    <source>
        <dbReference type="SAM" id="Phobius"/>
    </source>
</evidence>
<dbReference type="Gene3D" id="3.30.70.270">
    <property type="match status" value="1"/>
</dbReference>
<dbReference type="PROSITE" id="PS50113">
    <property type="entry name" value="PAC"/>
    <property type="match status" value="4"/>
</dbReference>
<keyword evidence="3" id="KW-0973">c-di-GMP</keyword>
<dbReference type="InterPro" id="IPR000014">
    <property type="entry name" value="PAS"/>
</dbReference>
<dbReference type="NCBIfam" id="TIGR00254">
    <property type="entry name" value="GGDEF"/>
    <property type="match status" value="1"/>
</dbReference>
<evidence type="ECO:0000313" key="10">
    <source>
        <dbReference type="EMBL" id="PPK64747.1"/>
    </source>
</evidence>
<feature type="transmembrane region" description="Helical" evidence="5">
    <location>
        <begin position="29"/>
        <end position="53"/>
    </location>
</feature>
<sequence length="1075" mass="121126">MFSWINDLLAGTGSFMPHGACYLWLPSILWLHIVSDSIIALAYYSIPFALFYFVKKRTDLAYRWVFVLFAIFICLCGTTHLISIWTIWHPDYWLDGLIKFATALVSLVTAVLIWPLIPKLLLLPSPKELQTSETYLRAIFDATPDAMLISNEQGIITMANQQAERLLGYPINELLGLSIEVLVPERYRENHPALRAQFTASAVTRPMGVGRAVKALLKDRSELDVEISLSPIHTQQGLFFASALRDITERKQAEATLRASEERFRRMADSSPIMIWITDALGEPTFVNQSWLDFTGLDSAQTMTYEGWASTIHPDDRATAFVAYYRDTQLRETITTEYRLRNAAGDWRWILDKGTPLYDENGVFAGYIGSAIDITEHKQVQQILQDKERMLSESQRIAHVGSWSVELATGRISWSEEMYRIYGVKPETFPLSQEAIFDLIHPGDRTAMKRWLGECRSGKKSRELDFRIMLPDGAVRLVRGSGGLQYDEMQQPLRMVGSVQDITERNRIELDQRIAATAFQSQEAMVITDTASVILRINKAFTESTGYTEEEAVGRKISLLKSGRHDMAFYAAMWKSLLSVGSWQGEIWDRRKNGEIYPKWLSITAVKGNDGEITHYVGTHTDITERKAAEEQIKVLAFYDPLTHLPNRRLLQERLKHGINMERREGKQLALLMLDLDRFKAINDSLGHLAGDELLQQVATRITARLRDVDMVARLGGDEFIVLLEDIAQPEDAARVAKEIVADLTKPFSLLHGNNVQIGASIGISLYPQHGDSPDILMDHADAALYQAKDAGRGCFAYFSEDLTIAARERIALETRLRRAIEQQDLCIFFQPQVDIAGGRIVGAEVLVRWQDPVDGLIPPLRFIPIAEETGLILEIGEWVLRETCRQGRQWLDAGLPPLTLAVNVSPYQFRRGDICALVTTVLAETGFPPTLLELEITESGLMENQENATAILNSLREQGVRFAIDDFGTGYSSLAYLKHFPLDVLKIDKSFIDDIPFHQDDMEIAATIVAMGHILGFKVLAEGVETAAQLAFLQEKGCDMYQGYIKSKPLVASEFAELLRHQQHASGDTETRNC</sequence>
<organism evidence="10 11">
    <name type="scientific">Methylobacter tundripaludum</name>
    <dbReference type="NCBI Taxonomy" id="173365"/>
    <lineage>
        <taxon>Bacteria</taxon>
        <taxon>Pseudomonadati</taxon>
        <taxon>Pseudomonadota</taxon>
        <taxon>Gammaproteobacteria</taxon>
        <taxon>Methylococcales</taxon>
        <taxon>Methylococcaceae</taxon>
        <taxon>Methylobacter</taxon>
    </lineage>
</organism>
<comment type="cofactor">
    <cofactor evidence="1">
        <name>Mg(2+)</name>
        <dbReference type="ChEBI" id="CHEBI:18420"/>
    </cofactor>
</comment>
<protein>
    <recommendedName>
        <fullName evidence="2">cyclic-guanylate-specific phosphodiesterase</fullName>
        <ecNumber evidence="2">3.1.4.52</ecNumber>
    </recommendedName>
</protein>
<dbReference type="FunFam" id="3.30.450.20:FF:000099">
    <property type="entry name" value="Sensory box sensor histidine kinase"/>
    <property type="match status" value="1"/>
</dbReference>
<dbReference type="InterPro" id="IPR001610">
    <property type="entry name" value="PAC"/>
</dbReference>
<dbReference type="InterPro" id="IPR035965">
    <property type="entry name" value="PAS-like_dom_sf"/>
</dbReference>
<dbReference type="Gene3D" id="2.10.70.100">
    <property type="match status" value="1"/>
</dbReference>
<dbReference type="PANTHER" id="PTHR44757:SF2">
    <property type="entry name" value="BIOFILM ARCHITECTURE MAINTENANCE PROTEIN MBAA"/>
    <property type="match status" value="1"/>
</dbReference>
<feature type="domain" description="PAC" evidence="7">
    <location>
        <begin position="583"/>
        <end position="635"/>
    </location>
</feature>
<dbReference type="Pfam" id="PF13426">
    <property type="entry name" value="PAS_9"/>
    <property type="match status" value="1"/>
</dbReference>
<dbReference type="Proteomes" id="UP000238071">
    <property type="component" value="Unassembled WGS sequence"/>
</dbReference>
<dbReference type="AlphaFoldDB" id="A0A2S6GHQ5"/>
<dbReference type="Pfam" id="PF25487">
    <property type="entry name" value="ETR1_N"/>
    <property type="match status" value="1"/>
</dbReference>
<evidence type="ECO:0000256" key="1">
    <source>
        <dbReference type="ARBA" id="ARBA00001946"/>
    </source>
</evidence>
<dbReference type="PANTHER" id="PTHR44757">
    <property type="entry name" value="DIGUANYLATE CYCLASE DGCP"/>
    <property type="match status" value="1"/>
</dbReference>
<dbReference type="OrthoDB" id="9804951at2"/>
<dbReference type="InterPro" id="IPR029787">
    <property type="entry name" value="Nucleotide_cyclase"/>
</dbReference>
<dbReference type="Gene3D" id="3.30.450.20">
    <property type="entry name" value="PAS domain"/>
    <property type="match status" value="4"/>
</dbReference>
<dbReference type="SMART" id="SM00052">
    <property type="entry name" value="EAL"/>
    <property type="match status" value="1"/>
</dbReference>
<dbReference type="SMART" id="SM00267">
    <property type="entry name" value="GGDEF"/>
    <property type="match status" value="1"/>
</dbReference>
<dbReference type="Pfam" id="PF08447">
    <property type="entry name" value="PAS_3"/>
    <property type="match status" value="2"/>
</dbReference>
<dbReference type="PROSITE" id="PS50883">
    <property type="entry name" value="EAL"/>
    <property type="match status" value="1"/>
</dbReference>
<evidence type="ECO:0000256" key="2">
    <source>
        <dbReference type="ARBA" id="ARBA00012282"/>
    </source>
</evidence>
<dbReference type="SUPFAM" id="SSF141868">
    <property type="entry name" value="EAL domain-like"/>
    <property type="match status" value="1"/>
</dbReference>
<dbReference type="FunFam" id="3.20.20.450:FF:000001">
    <property type="entry name" value="Cyclic di-GMP phosphodiesterase yahA"/>
    <property type="match status" value="1"/>
</dbReference>
<feature type="domain" description="EAL" evidence="8">
    <location>
        <begin position="810"/>
        <end position="1064"/>
    </location>
</feature>
<dbReference type="Pfam" id="PF00990">
    <property type="entry name" value="GGDEF"/>
    <property type="match status" value="1"/>
</dbReference>
<dbReference type="GO" id="GO:0071732">
    <property type="term" value="P:cellular response to nitric oxide"/>
    <property type="evidence" value="ECO:0007669"/>
    <property type="project" value="UniProtKB-ARBA"/>
</dbReference>
<evidence type="ECO:0000259" key="7">
    <source>
        <dbReference type="PROSITE" id="PS50113"/>
    </source>
</evidence>
<feature type="transmembrane region" description="Helical" evidence="5">
    <location>
        <begin position="65"/>
        <end position="88"/>
    </location>
</feature>
<feature type="domain" description="PAC" evidence="7">
    <location>
        <begin position="209"/>
        <end position="259"/>
    </location>
</feature>
<dbReference type="SMART" id="SM00091">
    <property type="entry name" value="PAS"/>
    <property type="match status" value="4"/>
</dbReference>
<dbReference type="RefSeq" id="WP_104425316.1">
    <property type="nucleotide sequence ID" value="NZ_PTIY01000024.1"/>
</dbReference>
<feature type="domain" description="PAS" evidence="6">
    <location>
        <begin position="260"/>
        <end position="337"/>
    </location>
</feature>
<keyword evidence="5" id="KW-0472">Membrane</keyword>
<dbReference type="SUPFAM" id="SSF55785">
    <property type="entry name" value="PYP-like sensor domain (PAS domain)"/>
    <property type="match status" value="4"/>
</dbReference>
<reference evidence="10 11" key="1">
    <citation type="submission" date="2018-02" db="EMBL/GenBank/DDBJ databases">
        <title>Subsurface microbial communities from deep shales in Ohio and West Virginia, USA.</title>
        <authorList>
            <person name="Wrighton K."/>
        </authorList>
    </citation>
    <scope>NUCLEOTIDE SEQUENCE [LARGE SCALE GENOMIC DNA]</scope>
    <source>
        <strain evidence="10 11">OWC-G53F</strain>
    </source>
</reference>
<evidence type="ECO:0000259" key="8">
    <source>
        <dbReference type="PROSITE" id="PS50883"/>
    </source>
</evidence>
<keyword evidence="11" id="KW-1185">Reference proteome</keyword>
<dbReference type="CDD" id="cd00130">
    <property type="entry name" value="PAS"/>
    <property type="match status" value="4"/>
</dbReference>
<keyword evidence="5" id="KW-0812">Transmembrane</keyword>
<comment type="caution">
    <text evidence="10">The sequence shown here is derived from an EMBL/GenBank/DDBJ whole genome shotgun (WGS) entry which is preliminary data.</text>
</comment>
<evidence type="ECO:0000256" key="4">
    <source>
        <dbReference type="ARBA" id="ARBA00051114"/>
    </source>
</evidence>
<dbReference type="InterPro" id="IPR000160">
    <property type="entry name" value="GGDEF_dom"/>
</dbReference>
<dbReference type="InterPro" id="IPR052155">
    <property type="entry name" value="Biofilm_reg_signaling"/>
</dbReference>